<accession>A0A1G7I6U2</accession>
<evidence type="ECO:0000313" key="3">
    <source>
        <dbReference type="EMBL" id="SDF08318.1"/>
    </source>
</evidence>
<dbReference type="InterPro" id="IPR022310">
    <property type="entry name" value="NAD/GMP_synthase"/>
</dbReference>
<dbReference type="RefSeq" id="WP_093687552.1">
    <property type="nucleotide sequence ID" value="NZ_FNBU01000002.1"/>
</dbReference>
<dbReference type="Gene3D" id="3.40.50.620">
    <property type="entry name" value="HUPs"/>
    <property type="match status" value="1"/>
</dbReference>
<feature type="active site" description="Nucleophile and sulfur donor" evidence="1">
    <location>
        <position position="176"/>
    </location>
</feature>
<organism evidence="3 4">
    <name type="scientific">Sporolituus thermophilus DSM 23256</name>
    <dbReference type="NCBI Taxonomy" id="1123285"/>
    <lineage>
        <taxon>Bacteria</taxon>
        <taxon>Bacillati</taxon>
        <taxon>Bacillota</taxon>
        <taxon>Negativicutes</taxon>
        <taxon>Selenomonadales</taxon>
        <taxon>Sporomusaceae</taxon>
        <taxon>Sporolituus</taxon>
    </lineage>
</organism>
<gene>
    <name evidence="3" type="ORF">SAMN05660235_00370</name>
</gene>
<dbReference type="AlphaFoldDB" id="A0A1G7I6U2"/>
<dbReference type="NCBIfam" id="TIGR00268">
    <property type="entry name" value="ATP-dependent sacrificial sulfur transferase LarE"/>
    <property type="match status" value="1"/>
</dbReference>
<dbReference type="InterPro" id="IPR005232">
    <property type="entry name" value="LarE"/>
</dbReference>
<dbReference type="InterPro" id="IPR052188">
    <property type="entry name" value="Ni-pincer_cofactor_biosynth"/>
</dbReference>
<keyword evidence="4" id="KW-1185">Reference proteome</keyword>
<dbReference type="Pfam" id="PF02540">
    <property type="entry name" value="NAD_synthase"/>
    <property type="match status" value="1"/>
</dbReference>
<dbReference type="PANTHER" id="PTHR43169:SF2">
    <property type="entry name" value="NAD_GMP SYNTHASE DOMAIN-CONTAINING PROTEIN"/>
    <property type="match status" value="1"/>
</dbReference>
<dbReference type="STRING" id="1123285.SAMN05660235_00370"/>
<sequence>MNTAAKLVKLEKILAELGQAVVAFSGGVDSTFLAAAAKRVLGEKVVAVTAVSPTSSQREQEDASRIAQALGITYFILPSNELAKKEFTVNSPERCYFCKKERFGALVAWAQEQNLRWVIEGSNVDDLNDYRPGLRALRELAQVRSPLLEAGLTKADIRALSREWGLSTWDKPGAACLVSRLAYGLEITTDRLKQVEMAEEFLRTFYPGQFRVRHHGDTARIEVPKEDMGMLVARAAEVTTRLKQLGFTYVALDLAGYRTGSMNEMLAGGKNEQE</sequence>
<dbReference type="CDD" id="cd01990">
    <property type="entry name" value="LarE-like"/>
    <property type="match status" value="1"/>
</dbReference>
<feature type="domain" description="NAD/GMP synthase" evidence="2">
    <location>
        <begin position="19"/>
        <end position="82"/>
    </location>
</feature>
<dbReference type="GO" id="GO:0016783">
    <property type="term" value="F:sulfurtransferase activity"/>
    <property type="evidence" value="ECO:0007669"/>
    <property type="project" value="InterPro"/>
</dbReference>
<dbReference type="Proteomes" id="UP000243333">
    <property type="component" value="Unassembled WGS sequence"/>
</dbReference>
<dbReference type="GO" id="GO:0006163">
    <property type="term" value="P:purine nucleotide metabolic process"/>
    <property type="evidence" value="ECO:0007669"/>
    <property type="project" value="UniProtKB-ARBA"/>
</dbReference>
<name>A0A1G7I6U2_9FIRM</name>
<proteinExistence type="predicted"/>
<protein>
    <recommendedName>
        <fullName evidence="2">NAD/GMP synthase domain-containing protein</fullName>
    </recommendedName>
</protein>
<dbReference type="EMBL" id="FNBU01000002">
    <property type="protein sequence ID" value="SDF08318.1"/>
    <property type="molecule type" value="Genomic_DNA"/>
</dbReference>
<dbReference type="OrthoDB" id="9776919at2"/>
<evidence type="ECO:0000313" key="4">
    <source>
        <dbReference type="Proteomes" id="UP000243333"/>
    </source>
</evidence>
<evidence type="ECO:0000259" key="2">
    <source>
        <dbReference type="Pfam" id="PF02540"/>
    </source>
</evidence>
<dbReference type="InterPro" id="IPR014729">
    <property type="entry name" value="Rossmann-like_a/b/a_fold"/>
</dbReference>
<dbReference type="PANTHER" id="PTHR43169">
    <property type="entry name" value="EXSB FAMILY PROTEIN"/>
    <property type="match status" value="1"/>
</dbReference>
<reference evidence="4" key="1">
    <citation type="submission" date="2016-10" db="EMBL/GenBank/DDBJ databases">
        <authorList>
            <person name="Varghese N."/>
            <person name="Submissions S."/>
        </authorList>
    </citation>
    <scope>NUCLEOTIDE SEQUENCE [LARGE SCALE GENOMIC DNA]</scope>
    <source>
        <strain evidence="4">DSM 23256</strain>
    </source>
</reference>
<evidence type="ECO:0000256" key="1">
    <source>
        <dbReference type="PIRSR" id="PIRSR006661-1"/>
    </source>
</evidence>
<dbReference type="SUPFAM" id="SSF52402">
    <property type="entry name" value="Adenine nucleotide alpha hydrolases-like"/>
    <property type="match status" value="1"/>
</dbReference>
<dbReference type="PIRSF" id="PIRSF006661">
    <property type="entry name" value="PP-lp_UCP006661"/>
    <property type="match status" value="1"/>
</dbReference>